<evidence type="ECO:0000256" key="1">
    <source>
        <dbReference type="SAM" id="SignalP"/>
    </source>
</evidence>
<name>A0A6H2GXC0_9BACL</name>
<dbReference type="KEGG" id="palr:HGI30_11190"/>
<evidence type="ECO:0000313" key="2">
    <source>
        <dbReference type="EMBL" id="QJC52060.1"/>
    </source>
</evidence>
<dbReference type="RefSeq" id="WP_168907636.1">
    <property type="nucleotide sequence ID" value="NZ_CP051428.1"/>
</dbReference>
<gene>
    <name evidence="2" type="ORF">HGI30_11190</name>
</gene>
<accession>A0A6H2GXC0</accession>
<feature type="signal peptide" evidence="1">
    <location>
        <begin position="1"/>
        <end position="24"/>
    </location>
</feature>
<dbReference type="EMBL" id="CP051428">
    <property type="protein sequence ID" value="QJC52060.1"/>
    <property type="molecule type" value="Genomic_DNA"/>
</dbReference>
<sequence>MKKGLISVLATATILFYFISTANAVGGDYQPVQKTADTQTDYIESITHKEGKWYITVDPIEWYEGKAADEQFLKREADSGLDGAPDGYYIVNDDTATQTFELSPEAAVLMQLYDRTGDPAELETHWNESVALDEFAKLYAKNDVLDLADFPYHLTVKDGVVTKIVQQFIP</sequence>
<feature type="chain" id="PRO_5026088990" evidence="1">
    <location>
        <begin position="25"/>
        <end position="170"/>
    </location>
</feature>
<organism evidence="2 3">
    <name type="scientific">Paenibacillus albicereus</name>
    <dbReference type="NCBI Taxonomy" id="2726185"/>
    <lineage>
        <taxon>Bacteria</taxon>
        <taxon>Bacillati</taxon>
        <taxon>Bacillota</taxon>
        <taxon>Bacilli</taxon>
        <taxon>Bacillales</taxon>
        <taxon>Paenibacillaceae</taxon>
        <taxon>Paenibacillus</taxon>
    </lineage>
</organism>
<keyword evidence="1" id="KW-0732">Signal</keyword>
<evidence type="ECO:0000313" key="3">
    <source>
        <dbReference type="Proteomes" id="UP000502136"/>
    </source>
</evidence>
<dbReference type="AlphaFoldDB" id="A0A6H2GXC0"/>
<protein>
    <submittedName>
        <fullName evidence="2">Uncharacterized protein</fullName>
    </submittedName>
</protein>
<proteinExistence type="predicted"/>
<dbReference type="Proteomes" id="UP000502136">
    <property type="component" value="Chromosome"/>
</dbReference>
<keyword evidence="3" id="KW-1185">Reference proteome</keyword>
<reference evidence="2 3" key="1">
    <citation type="submission" date="2020-04" db="EMBL/GenBank/DDBJ databases">
        <title>Novel Paenibacillus strain UniB2 isolated from commercial digestive syrup.</title>
        <authorList>
            <person name="Thorat V."/>
            <person name="Kirdat K."/>
            <person name="Tiwarekar B."/>
            <person name="Yadav A."/>
        </authorList>
    </citation>
    <scope>NUCLEOTIDE SEQUENCE [LARGE SCALE GENOMIC DNA]</scope>
    <source>
        <strain evidence="2 3">UniB2</strain>
    </source>
</reference>